<evidence type="ECO:0000256" key="1">
    <source>
        <dbReference type="ARBA" id="ARBA00022536"/>
    </source>
</evidence>
<dbReference type="SUPFAM" id="SSF49785">
    <property type="entry name" value="Galactose-binding domain-like"/>
    <property type="match status" value="1"/>
</dbReference>
<dbReference type="RefSeq" id="XP_022304604.1">
    <property type="nucleotide sequence ID" value="XM_022448896.1"/>
</dbReference>
<dbReference type="SUPFAM" id="SSF57184">
    <property type="entry name" value="Growth factor receptor domain"/>
    <property type="match status" value="1"/>
</dbReference>
<dbReference type="Proteomes" id="UP000694844">
    <property type="component" value="Chromosome 9"/>
</dbReference>
<dbReference type="OrthoDB" id="10252017at2759"/>
<keyword evidence="4" id="KW-0732">Signal</keyword>
<evidence type="ECO:0000313" key="5">
    <source>
        <dbReference type="Proteomes" id="UP000694844"/>
    </source>
</evidence>
<dbReference type="PANTHER" id="PTHR24043:SF8">
    <property type="entry name" value="EGF-LIKE DOMAIN-CONTAINING PROTEIN"/>
    <property type="match status" value="1"/>
</dbReference>
<sequence>MDVFLMFVFVCEFSICFAYQNLALKKETWQLHPYYPSSHKDAPFWTSDKAVDGLKSDLTADGRQCTISGNYKTRAEWRVDLGGIFSVHNIFLYYRTEKAMQDKINVYAKRFLGFSVYISNTTQKEDGVLCFRDIYYTRATIPNPINFSCQYHGRYVIYYNNRTHPPFPKDYDEYAYNEHCEVEVNGCVASGFYGESCSIPCPQNCQEGHCHITVGTCLGCIAGYSGNKCDKRCTENTYGFECSQKCGKCRNRSQCNHVTGTCPKGCDKGIYGDKCVSECDENTYSQNCSNSCGFCLDGEQCHYIDGRCLNGCSSGYTGSHCTKRCSKNTYGPGCSLSCGNCLYLYGEQCHHVTGDCPSGCVQGFHGKNCTEVSSFLPVSTSDIVLAVPLYSLAALLGASVIAVIILGIKMKKFKMNVHQQTNKVTVYEAMQFKSGANNDNSNPRVESFYEELQEKDRSPHYDNVD</sequence>
<gene>
    <name evidence="6" type="primary">LOC111111760</name>
</gene>
<dbReference type="InterPro" id="IPR008979">
    <property type="entry name" value="Galactose-bd-like_sf"/>
</dbReference>
<proteinExistence type="predicted"/>
<feature type="transmembrane region" description="Helical" evidence="3">
    <location>
        <begin position="383"/>
        <end position="408"/>
    </location>
</feature>
<evidence type="ECO:0000313" key="6">
    <source>
        <dbReference type="RefSeq" id="XP_022304604.1"/>
    </source>
</evidence>
<evidence type="ECO:0000256" key="3">
    <source>
        <dbReference type="SAM" id="Phobius"/>
    </source>
</evidence>
<keyword evidence="3" id="KW-0812">Transmembrane</keyword>
<accession>A0A8B8BP17</accession>
<dbReference type="Gene3D" id="2.170.300.10">
    <property type="entry name" value="Tie2 ligand-binding domain superfamily"/>
    <property type="match status" value="1"/>
</dbReference>
<feature type="chain" id="PRO_5034326713" evidence="4">
    <location>
        <begin position="19"/>
        <end position="465"/>
    </location>
</feature>
<dbReference type="InterPro" id="IPR009030">
    <property type="entry name" value="Growth_fac_rcpt_cys_sf"/>
</dbReference>
<dbReference type="AlphaFoldDB" id="A0A8B8BP17"/>
<feature type="compositionally biased region" description="Polar residues" evidence="2">
    <location>
        <begin position="435"/>
        <end position="444"/>
    </location>
</feature>
<dbReference type="Gene3D" id="2.60.120.260">
    <property type="entry name" value="Galactose-binding domain-like"/>
    <property type="match status" value="1"/>
</dbReference>
<feature type="compositionally biased region" description="Basic and acidic residues" evidence="2">
    <location>
        <begin position="452"/>
        <end position="465"/>
    </location>
</feature>
<evidence type="ECO:0000256" key="4">
    <source>
        <dbReference type="SAM" id="SignalP"/>
    </source>
</evidence>
<keyword evidence="1" id="KW-0245">EGF-like domain</keyword>
<keyword evidence="5" id="KW-1185">Reference proteome</keyword>
<feature type="region of interest" description="Disordered" evidence="2">
    <location>
        <begin position="435"/>
        <end position="465"/>
    </location>
</feature>
<dbReference type="PANTHER" id="PTHR24043">
    <property type="entry name" value="SCAVENGER RECEPTOR CLASS F"/>
    <property type="match status" value="1"/>
</dbReference>
<feature type="signal peptide" evidence="4">
    <location>
        <begin position="1"/>
        <end position="18"/>
    </location>
</feature>
<name>A0A8B8BP17_CRAVI</name>
<evidence type="ECO:0000256" key="2">
    <source>
        <dbReference type="SAM" id="MobiDB-lite"/>
    </source>
</evidence>
<dbReference type="InterPro" id="IPR042635">
    <property type="entry name" value="MEGF10/SREC1/2-like"/>
</dbReference>
<dbReference type="GeneID" id="111111760"/>
<dbReference type="KEGG" id="cvn:111111760"/>
<dbReference type="GO" id="GO:0005044">
    <property type="term" value="F:scavenger receptor activity"/>
    <property type="evidence" value="ECO:0007669"/>
    <property type="project" value="InterPro"/>
</dbReference>
<organism evidence="5 6">
    <name type="scientific">Crassostrea virginica</name>
    <name type="common">Eastern oyster</name>
    <dbReference type="NCBI Taxonomy" id="6565"/>
    <lineage>
        <taxon>Eukaryota</taxon>
        <taxon>Metazoa</taxon>
        <taxon>Spiralia</taxon>
        <taxon>Lophotrochozoa</taxon>
        <taxon>Mollusca</taxon>
        <taxon>Bivalvia</taxon>
        <taxon>Autobranchia</taxon>
        <taxon>Pteriomorphia</taxon>
        <taxon>Ostreida</taxon>
        <taxon>Ostreoidea</taxon>
        <taxon>Ostreidae</taxon>
        <taxon>Crassostrea</taxon>
    </lineage>
</organism>
<reference evidence="6" key="1">
    <citation type="submission" date="2025-08" db="UniProtKB">
        <authorList>
            <consortium name="RefSeq"/>
        </authorList>
    </citation>
    <scope>IDENTIFICATION</scope>
    <source>
        <tissue evidence="6">Whole sample</tissue>
    </source>
</reference>
<protein>
    <submittedName>
        <fullName evidence="6">Multiple epidermal growth factor-like domains protein 10</fullName>
    </submittedName>
</protein>
<keyword evidence="3" id="KW-1133">Transmembrane helix</keyword>
<keyword evidence="3" id="KW-0472">Membrane</keyword>